<accession>A0A367ENT4</accession>
<dbReference type="InterPro" id="IPR009057">
    <property type="entry name" value="Homeodomain-like_sf"/>
</dbReference>
<evidence type="ECO:0000256" key="4">
    <source>
        <dbReference type="PROSITE-ProRule" id="PRU00335"/>
    </source>
</evidence>
<evidence type="ECO:0000256" key="1">
    <source>
        <dbReference type="ARBA" id="ARBA00023015"/>
    </source>
</evidence>
<dbReference type="PANTHER" id="PTHR30055">
    <property type="entry name" value="HTH-TYPE TRANSCRIPTIONAL REGULATOR RUTR"/>
    <property type="match status" value="1"/>
</dbReference>
<dbReference type="PANTHER" id="PTHR30055:SF148">
    <property type="entry name" value="TETR-FAMILY TRANSCRIPTIONAL REGULATOR"/>
    <property type="match status" value="1"/>
</dbReference>
<feature type="region of interest" description="Disordered" evidence="5">
    <location>
        <begin position="202"/>
        <end position="221"/>
    </location>
</feature>
<reference evidence="7 8" key="1">
    <citation type="submission" date="2018-06" db="EMBL/GenBank/DDBJ databases">
        <title>Streptomyces reniochalinae sp. nov. and Streptomyces diacarnus sp. nov. from marine sponges.</title>
        <authorList>
            <person name="Li L."/>
        </authorList>
    </citation>
    <scope>NUCLEOTIDE SEQUENCE [LARGE SCALE GENOMIC DNA]</scope>
    <source>
        <strain evidence="7 8">LHW50302</strain>
    </source>
</reference>
<feature type="domain" description="HTH tetR-type" evidence="6">
    <location>
        <begin position="17"/>
        <end position="77"/>
    </location>
</feature>
<dbReference type="InterPro" id="IPR011075">
    <property type="entry name" value="TetR_C"/>
</dbReference>
<evidence type="ECO:0000313" key="7">
    <source>
        <dbReference type="EMBL" id="RCG19265.1"/>
    </source>
</evidence>
<gene>
    <name evidence="7" type="ORF">DQ392_11340</name>
</gene>
<dbReference type="AlphaFoldDB" id="A0A367ENT4"/>
<keyword evidence="2 4" id="KW-0238">DNA-binding</keyword>
<sequence>MTQQQAHGSIRPGGRTARTRTAVLDAALEKLGAGQYAELTVEGLAARAGVHPSTIRRRWGSVHGVVLDLFDHIAGEIRIPDTGSLREDLRRLAEGILTLYTSAQHRNTLFRMVAAATAHPEGERTVRDFFAARTRQVSGMVRHAAARGEIPPGTDVLAVVEAVSAPIYYRLLISRQPLEPGVARRTADATYHAARAGTFIRRRPAAAESSAGGARGRKTFR</sequence>
<dbReference type="EMBL" id="QOIM01000030">
    <property type="protein sequence ID" value="RCG19265.1"/>
    <property type="molecule type" value="Genomic_DNA"/>
</dbReference>
<dbReference type="SUPFAM" id="SSF46689">
    <property type="entry name" value="Homeodomain-like"/>
    <property type="match status" value="1"/>
</dbReference>
<evidence type="ECO:0000313" key="8">
    <source>
        <dbReference type="Proteomes" id="UP000253507"/>
    </source>
</evidence>
<dbReference type="PROSITE" id="PS50977">
    <property type="entry name" value="HTH_TETR_2"/>
    <property type="match status" value="1"/>
</dbReference>
<dbReference type="InterPro" id="IPR001647">
    <property type="entry name" value="HTH_TetR"/>
</dbReference>
<feature type="DNA-binding region" description="H-T-H motif" evidence="4">
    <location>
        <begin position="40"/>
        <end position="59"/>
    </location>
</feature>
<name>A0A367ENT4_9ACTN</name>
<evidence type="ECO:0000256" key="3">
    <source>
        <dbReference type="ARBA" id="ARBA00023163"/>
    </source>
</evidence>
<dbReference type="GO" id="GO:0003700">
    <property type="term" value="F:DNA-binding transcription factor activity"/>
    <property type="evidence" value="ECO:0007669"/>
    <property type="project" value="TreeGrafter"/>
</dbReference>
<dbReference type="Gene3D" id="1.10.357.10">
    <property type="entry name" value="Tetracycline Repressor, domain 2"/>
    <property type="match status" value="1"/>
</dbReference>
<dbReference type="Gene3D" id="1.10.10.60">
    <property type="entry name" value="Homeodomain-like"/>
    <property type="match status" value="1"/>
</dbReference>
<evidence type="ECO:0000259" key="6">
    <source>
        <dbReference type="PROSITE" id="PS50977"/>
    </source>
</evidence>
<dbReference type="InterPro" id="IPR050109">
    <property type="entry name" value="HTH-type_TetR-like_transc_reg"/>
</dbReference>
<organism evidence="7 8">
    <name type="scientific">Streptomyces reniochalinae</name>
    <dbReference type="NCBI Taxonomy" id="2250578"/>
    <lineage>
        <taxon>Bacteria</taxon>
        <taxon>Bacillati</taxon>
        <taxon>Actinomycetota</taxon>
        <taxon>Actinomycetes</taxon>
        <taxon>Kitasatosporales</taxon>
        <taxon>Streptomycetaceae</taxon>
        <taxon>Streptomyces</taxon>
    </lineage>
</organism>
<keyword evidence="1" id="KW-0805">Transcription regulation</keyword>
<keyword evidence="3" id="KW-0804">Transcription</keyword>
<evidence type="ECO:0000256" key="2">
    <source>
        <dbReference type="ARBA" id="ARBA00023125"/>
    </source>
</evidence>
<dbReference type="Pfam" id="PF16859">
    <property type="entry name" value="TetR_C_11"/>
    <property type="match status" value="1"/>
</dbReference>
<protein>
    <submittedName>
        <fullName evidence="7">TetR family transcriptional regulator</fullName>
    </submittedName>
</protein>
<proteinExistence type="predicted"/>
<dbReference type="RefSeq" id="WP_114015431.1">
    <property type="nucleotide sequence ID" value="NZ_QOIM01000030.1"/>
</dbReference>
<evidence type="ECO:0000256" key="5">
    <source>
        <dbReference type="SAM" id="MobiDB-lite"/>
    </source>
</evidence>
<dbReference type="OrthoDB" id="9796019at2"/>
<dbReference type="GO" id="GO:0000976">
    <property type="term" value="F:transcription cis-regulatory region binding"/>
    <property type="evidence" value="ECO:0007669"/>
    <property type="project" value="TreeGrafter"/>
</dbReference>
<dbReference type="Proteomes" id="UP000253507">
    <property type="component" value="Unassembled WGS sequence"/>
</dbReference>
<dbReference type="InterPro" id="IPR036271">
    <property type="entry name" value="Tet_transcr_reg_TetR-rel_C_sf"/>
</dbReference>
<comment type="caution">
    <text evidence="7">The sequence shown here is derived from an EMBL/GenBank/DDBJ whole genome shotgun (WGS) entry which is preliminary data.</text>
</comment>
<dbReference type="SUPFAM" id="SSF48498">
    <property type="entry name" value="Tetracyclin repressor-like, C-terminal domain"/>
    <property type="match status" value="1"/>
</dbReference>
<keyword evidence="8" id="KW-1185">Reference proteome</keyword>